<comment type="similarity">
    <text evidence="1">Belongs to the ComF/GntX family.</text>
</comment>
<reference evidence="3 4" key="1">
    <citation type="journal article" date="2016" name="Nat. Commun.">
        <title>Thousands of microbial genomes shed light on interconnected biogeochemical processes in an aquifer system.</title>
        <authorList>
            <person name="Anantharaman K."/>
            <person name="Brown C.T."/>
            <person name="Hug L.A."/>
            <person name="Sharon I."/>
            <person name="Castelle C.J."/>
            <person name="Probst A.J."/>
            <person name="Thomas B.C."/>
            <person name="Singh A."/>
            <person name="Wilkins M.J."/>
            <person name="Karaoz U."/>
            <person name="Brodie E.L."/>
            <person name="Williams K.H."/>
            <person name="Hubbard S.S."/>
            <person name="Banfield J.F."/>
        </authorList>
    </citation>
    <scope>NUCLEOTIDE SEQUENCE [LARGE SCALE GENOMIC DNA]</scope>
</reference>
<protein>
    <recommendedName>
        <fullName evidence="2">Phosphoribosyltransferase domain-containing protein</fullName>
    </recommendedName>
</protein>
<dbReference type="InterPro" id="IPR051910">
    <property type="entry name" value="ComF/GntX_DNA_util-trans"/>
</dbReference>
<dbReference type="PANTHER" id="PTHR47505:SF1">
    <property type="entry name" value="DNA UTILIZATION PROTEIN YHGH"/>
    <property type="match status" value="1"/>
</dbReference>
<evidence type="ECO:0000313" key="3">
    <source>
        <dbReference type="EMBL" id="OGZ36355.1"/>
    </source>
</evidence>
<evidence type="ECO:0000313" key="4">
    <source>
        <dbReference type="Proteomes" id="UP000177061"/>
    </source>
</evidence>
<accession>A0A1G2FE73</accession>
<dbReference type="PANTHER" id="PTHR47505">
    <property type="entry name" value="DNA UTILIZATION PROTEIN YHGH"/>
    <property type="match status" value="1"/>
</dbReference>
<dbReference type="SUPFAM" id="SSF53271">
    <property type="entry name" value="PRTase-like"/>
    <property type="match status" value="1"/>
</dbReference>
<dbReference type="InterPro" id="IPR029057">
    <property type="entry name" value="PRTase-like"/>
</dbReference>
<dbReference type="Gene3D" id="3.40.50.2020">
    <property type="match status" value="1"/>
</dbReference>
<name>A0A1G2FE73_9BACT</name>
<dbReference type="STRING" id="1801997.A3J64_01780"/>
<comment type="caution">
    <text evidence="3">The sequence shown here is derived from an EMBL/GenBank/DDBJ whole genome shotgun (WGS) entry which is preliminary data.</text>
</comment>
<dbReference type="AlphaFoldDB" id="A0A1G2FE73"/>
<dbReference type="InterPro" id="IPR000836">
    <property type="entry name" value="PRTase_dom"/>
</dbReference>
<dbReference type="Proteomes" id="UP000177061">
    <property type="component" value="Unassembled WGS sequence"/>
</dbReference>
<gene>
    <name evidence="3" type="ORF">A3J64_01780</name>
</gene>
<proteinExistence type="inferred from homology"/>
<organism evidence="3 4">
    <name type="scientific">Candidatus Portnoybacteria bacterium RIFCSPHIGHO2_12_FULL_38_9</name>
    <dbReference type="NCBI Taxonomy" id="1801997"/>
    <lineage>
        <taxon>Bacteria</taxon>
        <taxon>Candidatus Portnoyibacteriota</taxon>
    </lineage>
</organism>
<evidence type="ECO:0000259" key="2">
    <source>
        <dbReference type="Pfam" id="PF00156"/>
    </source>
</evidence>
<feature type="domain" description="Phosphoribosyltransferase" evidence="2">
    <location>
        <begin position="145"/>
        <end position="235"/>
    </location>
</feature>
<evidence type="ECO:0000256" key="1">
    <source>
        <dbReference type="ARBA" id="ARBA00008007"/>
    </source>
</evidence>
<sequence length="243" mass="26992">MNFILDLLFPIQCLGCGQEENFTPRLLEKNNGQNIYSAKKGAGFICPACFEKIPLDPKIIYFKQSPLIGLMTVSSYKHPLLKEAIRRYKYDFVKGLAKPLAQLLVIGMRGSPPFWGAAPHSSFLLVPVPLHQKRLRWRGFNQAELLAQEISQALNIPLINNVLKRVRHGLAQAQIKNSQEREKNVKEAFALGALGSDPYEGLTLTTIILIDDISTTGATLKECARVLKKAGAQKIWGLVLAKG</sequence>
<dbReference type="Pfam" id="PF00156">
    <property type="entry name" value="Pribosyltran"/>
    <property type="match status" value="1"/>
</dbReference>
<dbReference type="EMBL" id="MHNB01000027">
    <property type="protein sequence ID" value="OGZ36355.1"/>
    <property type="molecule type" value="Genomic_DNA"/>
</dbReference>
<dbReference type="CDD" id="cd06223">
    <property type="entry name" value="PRTases_typeI"/>
    <property type="match status" value="1"/>
</dbReference>